<dbReference type="RefSeq" id="WP_344826223.1">
    <property type="nucleotide sequence ID" value="NZ_BAABEZ010000022.1"/>
</dbReference>
<sequence length="109" mass="12486">MSDLNAKQQQQLNAGLPEDLRPAVLDYISEEQLLAALADRVAYMLQHQSGVFFQLMYKIDVREDLLREAMLQQDVNLAIAKLILDRRLASVRSKKENPANRDTDSDLSW</sequence>
<gene>
    <name evidence="1" type="ORF">GCM10023092_19850</name>
</gene>
<dbReference type="EMBL" id="BAABEZ010000022">
    <property type="protein sequence ID" value="GAA4455717.1"/>
    <property type="molecule type" value="Genomic_DNA"/>
</dbReference>
<comment type="caution">
    <text evidence="1">The sequence shown here is derived from an EMBL/GenBank/DDBJ whole genome shotgun (WGS) entry which is preliminary data.</text>
</comment>
<evidence type="ECO:0000313" key="2">
    <source>
        <dbReference type="Proteomes" id="UP001501410"/>
    </source>
</evidence>
<organism evidence="1 2">
    <name type="scientific">Rurimicrobium arvi</name>
    <dbReference type="NCBI Taxonomy" id="2049916"/>
    <lineage>
        <taxon>Bacteria</taxon>
        <taxon>Pseudomonadati</taxon>
        <taxon>Bacteroidota</taxon>
        <taxon>Chitinophagia</taxon>
        <taxon>Chitinophagales</taxon>
        <taxon>Chitinophagaceae</taxon>
        <taxon>Rurimicrobium</taxon>
    </lineage>
</organism>
<proteinExistence type="predicted"/>
<accession>A0ABP8MUP5</accession>
<reference evidence="2" key="1">
    <citation type="journal article" date="2019" name="Int. J. Syst. Evol. Microbiol.">
        <title>The Global Catalogue of Microorganisms (GCM) 10K type strain sequencing project: providing services to taxonomists for standard genome sequencing and annotation.</title>
        <authorList>
            <consortium name="The Broad Institute Genomics Platform"/>
            <consortium name="The Broad Institute Genome Sequencing Center for Infectious Disease"/>
            <person name="Wu L."/>
            <person name="Ma J."/>
        </authorList>
    </citation>
    <scope>NUCLEOTIDE SEQUENCE [LARGE SCALE GENOMIC DNA]</scope>
    <source>
        <strain evidence="2">JCM 31921</strain>
    </source>
</reference>
<protein>
    <submittedName>
        <fullName evidence="1">Uncharacterized protein</fullName>
    </submittedName>
</protein>
<evidence type="ECO:0000313" key="1">
    <source>
        <dbReference type="EMBL" id="GAA4455717.1"/>
    </source>
</evidence>
<dbReference type="Proteomes" id="UP001501410">
    <property type="component" value="Unassembled WGS sequence"/>
</dbReference>
<keyword evidence="2" id="KW-1185">Reference proteome</keyword>
<name>A0ABP8MUP5_9BACT</name>